<feature type="region of interest" description="Disordered" evidence="1">
    <location>
        <begin position="1"/>
        <end position="24"/>
    </location>
</feature>
<organism evidence="2">
    <name type="scientific">human gut metagenome</name>
    <dbReference type="NCBI Taxonomy" id="408170"/>
    <lineage>
        <taxon>unclassified sequences</taxon>
        <taxon>metagenomes</taxon>
        <taxon>organismal metagenomes</taxon>
    </lineage>
</organism>
<protein>
    <submittedName>
        <fullName evidence="2">Uncharacterized protein</fullName>
    </submittedName>
</protein>
<proteinExistence type="predicted"/>
<evidence type="ECO:0000313" key="2">
    <source>
        <dbReference type="EMBL" id="ETJ44015.1"/>
    </source>
</evidence>
<feature type="non-terminal residue" evidence="2">
    <location>
        <position position="1"/>
    </location>
</feature>
<sequence length="24" mass="2683">LGENENSMQNAPVSCRQNVDVIKH</sequence>
<comment type="caution">
    <text evidence="2">The sequence shown here is derived from an EMBL/GenBank/DDBJ whole genome shotgun (WGS) entry which is preliminary data.</text>
</comment>
<feature type="compositionally biased region" description="Polar residues" evidence="1">
    <location>
        <begin position="1"/>
        <end position="17"/>
    </location>
</feature>
<name>W1YQJ6_9ZZZZ</name>
<accession>W1YQJ6</accession>
<dbReference type="AlphaFoldDB" id="W1YQJ6"/>
<dbReference type="EMBL" id="AZMM01001957">
    <property type="protein sequence ID" value="ETJ44015.1"/>
    <property type="molecule type" value="Genomic_DNA"/>
</dbReference>
<evidence type="ECO:0000256" key="1">
    <source>
        <dbReference type="SAM" id="MobiDB-lite"/>
    </source>
</evidence>
<gene>
    <name evidence="2" type="ORF">Q604_UNBC01957G0001</name>
</gene>
<reference evidence="2" key="1">
    <citation type="submission" date="2013-12" db="EMBL/GenBank/DDBJ databases">
        <title>A Varibaculum cambriense genome reconstructed from a premature infant gut community with otherwise low bacterial novelty that shifts toward anaerobic metabolism during the third week of life.</title>
        <authorList>
            <person name="Brown C.T."/>
            <person name="Sharon I."/>
            <person name="Thomas B.C."/>
            <person name="Castelle C.J."/>
            <person name="Morowitz M.J."/>
            <person name="Banfield J.F."/>
        </authorList>
    </citation>
    <scope>NUCLEOTIDE SEQUENCE</scope>
</reference>